<name>A0A4R0NIE1_9SPHI</name>
<comment type="caution">
    <text evidence="2">The sequence shown here is derived from an EMBL/GenBank/DDBJ whole genome shotgun (WGS) entry which is preliminary data.</text>
</comment>
<organism evidence="2 3">
    <name type="scientific">Pedobacter psychroterrae</name>
    <dbReference type="NCBI Taxonomy" id="2530453"/>
    <lineage>
        <taxon>Bacteria</taxon>
        <taxon>Pseudomonadati</taxon>
        <taxon>Bacteroidota</taxon>
        <taxon>Sphingobacteriia</taxon>
        <taxon>Sphingobacteriales</taxon>
        <taxon>Sphingobacteriaceae</taxon>
        <taxon>Pedobacter</taxon>
    </lineage>
</organism>
<feature type="chain" id="PRO_5020365351" evidence="1">
    <location>
        <begin position="22"/>
        <end position="218"/>
    </location>
</feature>
<dbReference type="AlphaFoldDB" id="A0A4R0NIE1"/>
<evidence type="ECO:0000256" key="1">
    <source>
        <dbReference type="SAM" id="SignalP"/>
    </source>
</evidence>
<feature type="signal peptide" evidence="1">
    <location>
        <begin position="1"/>
        <end position="21"/>
    </location>
</feature>
<evidence type="ECO:0000313" key="2">
    <source>
        <dbReference type="EMBL" id="TCD00391.1"/>
    </source>
</evidence>
<proteinExistence type="predicted"/>
<evidence type="ECO:0000313" key="3">
    <source>
        <dbReference type="Proteomes" id="UP000293347"/>
    </source>
</evidence>
<dbReference type="Proteomes" id="UP000293347">
    <property type="component" value="Unassembled WGS sequence"/>
</dbReference>
<sequence length="218" mass="24728">MKNITVKMVLFWLCLASTASAQQIHSAYFMIEDFKSHIRLLELTVQDFIITIDGEGNIIATTSLRRSDKQTSDIDFDIYGRPSPNQGLKIEEYNDFDNNKAGKIKSINGIDVDYYSNFDIHDIPGKIKSIGNIIFKYNNSFDIHDQQGTLKSIGNINIKYNTNFDLREIKGTLKSIGPVEIGWHTGMQLGRSKGRIKFIRGNTRAVYVAKLTGHRGFE</sequence>
<protein>
    <submittedName>
        <fullName evidence="2">Uncharacterized protein</fullName>
    </submittedName>
</protein>
<dbReference type="EMBL" id="SJSL01000003">
    <property type="protein sequence ID" value="TCD00391.1"/>
    <property type="molecule type" value="Genomic_DNA"/>
</dbReference>
<dbReference type="RefSeq" id="WP_131596740.1">
    <property type="nucleotide sequence ID" value="NZ_SJSL01000003.1"/>
</dbReference>
<dbReference type="OrthoDB" id="745612at2"/>
<accession>A0A4R0NIE1</accession>
<keyword evidence="3" id="KW-1185">Reference proteome</keyword>
<keyword evidence="1" id="KW-0732">Signal</keyword>
<gene>
    <name evidence="2" type="ORF">EZ437_14290</name>
</gene>
<reference evidence="2 3" key="1">
    <citation type="submission" date="2019-02" db="EMBL/GenBank/DDBJ databases">
        <title>Pedobacter sp. RP-1-14 sp. nov., isolated from Arctic soil.</title>
        <authorList>
            <person name="Dahal R.H."/>
        </authorList>
    </citation>
    <scope>NUCLEOTIDE SEQUENCE [LARGE SCALE GENOMIC DNA]</scope>
    <source>
        <strain evidence="2 3">RP-1-14</strain>
    </source>
</reference>